<gene>
    <name evidence="1" type="ORF">EZH24_09120</name>
</gene>
<sequence>MKKFALLLCSTENQMFAVGNVLIGFKKYFSLDEKDYDIIVLVDTINDKNRSALEKIHKNIIIKKFENPFSKSFLNSVPGSNWSFMAFARFEAFELIKDYEKLLYVDTDTLIKKDLSSILSFNEKSIYMAYDILNNQLDYFVNNGGSNFVEKYKDDKYDLNRKIFNSGIMILTNKLHNGSKIKKWCYEYCEKIVGTDLFVINLAIQEFNLDIGVLDNIYNYTGDYNHLDNVYIIHALGKFWESSPYYEWDENNKKWIEFGGEEYNSLYIKQKKEMWNKILWWIPSRRLRERLRIKIGKKYGFMWRI</sequence>
<proteinExistence type="predicted"/>
<keyword evidence="1" id="KW-0808">Transferase</keyword>
<keyword evidence="2" id="KW-1185">Reference proteome</keyword>
<evidence type="ECO:0000313" key="1">
    <source>
        <dbReference type="EMBL" id="TKZ32537.1"/>
    </source>
</evidence>
<dbReference type="InterPro" id="IPR002495">
    <property type="entry name" value="Glyco_trans_8"/>
</dbReference>
<dbReference type="EMBL" id="SJDU01000266">
    <property type="protein sequence ID" value="TKZ32537.1"/>
    <property type="molecule type" value="Genomic_DNA"/>
</dbReference>
<dbReference type="SUPFAM" id="SSF53448">
    <property type="entry name" value="Nucleotide-diphospho-sugar transferases"/>
    <property type="match status" value="1"/>
</dbReference>
<dbReference type="RefSeq" id="WP_137998849.1">
    <property type="nucleotide sequence ID" value="NZ_SJDU01000266.1"/>
</dbReference>
<accession>A0ABY2TPG9</accession>
<dbReference type="Gene3D" id="3.90.550.10">
    <property type="entry name" value="Spore Coat Polysaccharide Biosynthesis Protein SpsA, Chain A"/>
    <property type="match status" value="1"/>
</dbReference>
<protein>
    <submittedName>
        <fullName evidence="1">Glycosyl transferase family 8</fullName>
    </submittedName>
</protein>
<dbReference type="Pfam" id="PF01501">
    <property type="entry name" value="Glyco_transf_8"/>
    <property type="match status" value="1"/>
</dbReference>
<comment type="caution">
    <text evidence="1">The sequence shown here is derived from an EMBL/GenBank/DDBJ whole genome shotgun (WGS) entry which is preliminary data.</text>
</comment>
<name>A0ABY2TPG9_9SPIR</name>
<dbReference type="GO" id="GO:0016740">
    <property type="term" value="F:transferase activity"/>
    <property type="evidence" value="ECO:0007669"/>
    <property type="project" value="UniProtKB-KW"/>
</dbReference>
<organism evidence="1 2">
    <name type="scientific">Brachyspira catarrhinii</name>
    <dbReference type="NCBI Taxonomy" id="2528966"/>
    <lineage>
        <taxon>Bacteria</taxon>
        <taxon>Pseudomonadati</taxon>
        <taxon>Spirochaetota</taxon>
        <taxon>Spirochaetia</taxon>
        <taxon>Brachyspirales</taxon>
        <taxon>Brachyspiraceae</taxon>
        <taxon>Brachyspira</taxon>
    </lineage>
</organism>
<reference evidence="1 2" key="1">
    <citation type="journal article" date="2019" name="Anaerobe">
        <title>Brachyspira catarrhinii sp. nov., an anaerobic intestinal spirochaete isolated from vervet monkeys may have been misidentified as Brachyspira aalborgi in previous studies.</title>
        <authorList>
            <person name="Phillips N.D."/>
            <person name="La T."/>
            <person name="Hampson D.J."/>
        </authorList>
    </citation>
    <scope>NUCLEOTIDE SEQUENCE [LARGE SCALE GENOMIC DNA]</scope>
    <source>
        <strain evidence="1 2">Z12</strain>
    </source>
</reference>
<dbReference type="InterPro" id="IPR029044">
    <property type="entry name" value="Nucleotide-diphossugar_trans"/>
</dbReference>
<dbReference type="Proteomes" id="UP000310168">
    <property type="component" value="Unassembled WGS sequence"/>
</dbReference>
<evidence type="ECO:0000313" key="2">
    <source>
        <dbReference type="Proteomes" id="UP000310168"/>
    </source>
</evidence>